<comment type="function">
    <text evidence="1">Catalyzes the epimerization of the S- and R-forms of NAD(P)HX, a damaged form of NAD(P)H that is a result of enzymatic or heat-dependent hydration. This is a prerequisite for the S-specific NAD(P)H-hydrate dehydratase to allow the repair of both epimers of NAD(P)HX.</text>
</comment>
<feature type="binding site" evidence="1">
    <location>
        <position position="139"/>
    </location>
    <ligand>
        <name>K(+)</name>
        <dbReference type="ChEBI" id="CHEBI:29103"/>
    </ligand>
</feature>
<dbReference type="GO" id="GO:0046872">
    <property type="term" value="F:metal ion binding"/>
    <property type="evidence" value="ECO:0007669"/>
    <property type="project" value="UniProtKB-KW"/>
</dbReference>
<dbReference type="AlphaFoldDB" id="A0A2J0KZR4"/>
<keyword evidence="1" id="KW-0520">NAD</keyword>
<dbReference type="PROSITE" id="PS51385">
    <property type="entry name" value="YJEF_N"/>
    <property type="match status" value="1"/>
</dbReference>
<dbReference type="Pfam" id="PF03853">
    <property type="entry name" value="YjeF_N"/>
    <property type="match status" value="1"/>
</dbReference>
<feature type="binding site" evidence="1">
    <location>
        <position position="173"/>
    </location>
    <ligand>
        <name>(6S)-NADPHX</name>
        <dbReference type="ChEBI" id="CHEBI:64076"/>
    </ligand>
</feature>
<gene>
    <name evidence="1" type="primary">nnrE</name>
    <name evidence="3" type="ORF">COS99_06300</name>
</gene>
<name>A0A2J0KZR4_9BACT</name>
<proteinExistence type="inferred from homology"/>
<evidence type="ECO:0000256" key="1">
    <source>
        <dbReference type="HAMAP-Rule" id="MF_01966"/>
    </source>
</evidence>
<keyword evidence="1" id="KW-0413">Isomerase</keyword>
<comment type="cofactor">
    <cofactor evidence="1">
        <name>K(+)</name>
        <dbReference type="ChEBI" id="CHEBI:29103"/>
    </cofactor>
    <text evidence="1">Binds 1 potassium ion per subunit.</text>
</comment>
<dbReference type="PANTHER" id="PTHR13612">
    <property type="entry name" value="ENHANCER OF MRNA-DECAPPING PROTEIN 3"/>
    <property type="match status" value="1"/>
</dbReference>
<evidence type="ECO:0000313" key="3">
    <source>
        <dbReference type="EMBL" id="PIU41303.1"/>
    </source>
</evidence>
<evidence type="ECO:0000259" key="2">
    <source>
        <dbReference type="PROSITE" id="PS51385"/>
    </source>
</evidence>
<keyword evidence="1" id="KW-0479">Metal-binding</keyword>
<evidence type="ECO:0000313" key="4">
    <source>
        <dbReference type="Proteomes" id="UP000230052"/>
    </source>
</evidence>
<dbReference type="GO" id="GO:0000166">
    <property type="term" value="F:nucleotide binding"/>
    <property type="evidence" value="ECO:0007669"/>
    <property type="project" value="UniProtKB-KW"/>
</dbReference>
<feature type="binding site" evidence="1">
    <location>
        <position position="176"/>
    </location>
    <ligand>
        <name>K(+)</name>
        <dbReference type="ChEBI" id="CHEBI:29103"/>
    </ligand>
</feature>
<feature type="domain" description="YjeF N-terminal" evidence="2">
    <location>
        <begin position="18"/>
        <end position="230"/>
    </location>
</feature>
<dbReference type="GO" id="GO:0031087">
    <property type="term" value="P:deadenylation-independent decapping of nuclear-transcribed mRNA"/>
    <property type="evidence" value="ECO:0007669"/>
    <property type="project" value="TreeGrafter"/>
</dbReference>
<protein>
    <recommendedName>
        <fullName evidence="1">NAD(P)H-hydrate epimerase</fullName>
        <ecNumber evidence="1">5.1.99.6</ecNumber>
    </recommendedName>
    <alternativeName>
        <fullName evidence="1">NAD(P)HX epimerase</fullName>
    </alternativeName>
</protein>
<keyword evidence="1" id="KW-0630">Potassium</keyword>
<feature type="binding site" evidence="1">
    <location>
        <begin position="68"/>
        <end position="72"/>
    </location>
    <ligand>
        <name>(6S)-NADPHX</name>
        <dbReference type="ChEBI" id="CHEBI:64076"/>
    </ligand>
</feature>
<dbReference type="GO" id="GO:0003729">
    <property type="term" value="F:mRNA binding"/>
    <property type="evidence" value="ECO:0007669"/>
    <property type="project" value="TreeGrafter"/>
</dbReference>
<sequence>MCRCRKPCVVRIVTPQQIRQIDNIAIGIYGIASVTLMENAGSVVADVVRETLSHKRDEKICVLCGKGNNGGDGLVTGRHLLKSRFKTDTFLLAKPQELASDARFNLELMKSENYKVNAITNSNEFNRFIKNFKYSIVVDAILGTGYSGASISEPLKSVISFVNKTMAKIISIDIPSGLNGLSGKVRNAAVKSTITVTLGLAKRGFYLNAGPAHSGRVIVRNIGFPRELLNSKTI</sequence>
<dbReference type="GO" id="GO:0033962">
    <property type="term" value="P:P-body assembly"/>
    <property type="evidence" value="ECO:0007669"/>
    <property type="project" value="TreeGrafter"/>
</dbReference>
<dbReference type="GO" id="GO:0000932">
    <property type="term" value="C:P-body"/>
    <property type="evidence" value="ECO:0007669"/>
    <property type="project" value="TreeGrafter"/>
</dbReference>
<dbReference type="EC" id="5.1.99.6" evidence="1"/>
<keyword evidence="1" id="KW-0547">Nucleotide-binding</keyword>
<dbReference type="EMBL" id="PEWV01000062">
    <property type="protein sequence ID" value="PIU41303.1"/>
    <property type="molecule type" value="Genomic_DNA"/>
</dbReference>
<dbReference type="GO" id="GO:0052856">
    <property type="term" value="F:NAD(P)HX epimerase activity"/>
    <property type="evidence" value="ECO:0007669"/>
    <property type="project" value="UniProtKB-UniRule"/>
</dbReference>
<comment type="similarity">
    <text evidence="1">Belongs to the NnrE/AIBP family.</text>
</comment>
<comment type="catalytic activity">
    <reaction evidence="1">
        <text>(6R)-NADPHX = (6S)-NADPHX</text>
        <dbReference type="Rhea" id="RHEA:32227"/>
        <dbReference type="ChEBI" id="CHEBI:64076"/>
        <dbReference type="ChEBI" id="CHEBI:64077"/>
        <dbReference type="EC" id="5.1.99.6"/>
    </reaction>
</comment>
<dbReference type="HAMAP" id="MF_01966">
    <property type="entry name" value="NADHX_epimerase"/>
    <property type="match status" value="1"/>
</dbReference>
<dbReference type="SUPFAM" id="SSF64153">
    <property type="entry name" value="YjeF N-terminal domain-like"/>
    <property type="match status" value="1"/>
</dbReference>
<dbReference type="PANTHER" id="PTHR13612:SF0">
    <property type="entry name" value="ENHANCER OF MRNA-DECAPPING PROTEIN 3"/>
    <property type="match status" value="1"/>
</dbReference>
<comment type="caution">
    <text evidence="3">The sequence shown here is derived from an EMBL/GenBank/DDBJ whole genome shotgun (WGS) entry which is preliminary data.</text>
</comment>
<accession>A0A2J0KZR4</accession>
<feature type="binding site" evidence="1">
    <location>
        <position position="69"/>
    </location>
    <ligand>
        <name>K(+)</name>
        <dbReference type="ChEBI" id="CHEBI:29103"/>
    </ligand>
</feature>
<dbReference type="InterPro" id="IPR036652">
    <property type="entry name" value="YjeF_N_dom_sf"/>
</dbReference>
<keyword evidence="1" id="KW-0521">NADP</keyword>
<reference evidence="3 4" key="1">
    <citation type="submission" date="2017-09" db="EMBL/GenBank/DDBJ databases">
        <title>Depth-based differentiation of microbial function through sediment-hosted aquifers and enrichment of novel symbionts in the deep terrestrial subsurface.</title>
        <authorList>
            <person name="Probst A.J."/>
            <person name="Ladd B."/>
            <person name="Jarett J.K."/>
            <person name="Geller-Mcgrath D.E."/>
            <person name="Sieber C.M."/>
            <person name="Emerson J.B."/>
            <person name="Anantharaman K."/>
            <person name="Thomas B.C."/>
            <person name="Malmstrom R."/>
            <person name="Stieglmeier M."/>
            <person name="Klingl A."/>
            <person name="Woyke T."/>
            <person name="Ryan C.M."/>
            <person name="Banfield J.F."/>
        </authorList>
    </citation>
    <scope>NUCLEOTIDE SEQUENCE [LARGE SCALE GENOMIC DNA]</scope>
    <source>
        <strain evidence="3">CG07_land_8_20_14_0_80_42_15</strain>
    </source>
</reference>
<dbReference type="Gene3D" id="3.40.50.10260">
    <property type="entry name" value="YjeF N-terminal domain"/>
    <property type="match status" value="1"/>
</dbReference>
<organism evidence="3 4">
    <name type="scientific">Candidatus Aquitaenariimonas noxiae</name>
    <dbReference type="NCBI Taxonomy" id="1974741"/>
    <lineage>
        <taxon>Bacteria</taxon>
        <taxon>Pseudomonadati</taxon>
        <taxon>Candidatus Omnitrophota</taxon>
        <taxon>Candidatus Aquitaenariimonas</taxon>
    </lineage>
</organism>
<comment type="caution">
    <text evidence="1">Lacks conserved residue(s) required for the propagation of feature annotation.</text>
</comment>
<dbReference type="Proteomes" id="UP000230052">
    <property type="component" value="Unassembled WGS sequence"/>
</dbReference>
<comment type="catalytic activity">
    <reaction evidence="1">
        <text>(6R)-NADHX = (6S)-NADHX</text>
        <dbReference type="Rhea" id="RHEA:32215"/>
        <dbReference type="ChEBI" id="CHEBI:64074"/>
        <dbReference type="ChEBI" id="CHEBI:64075"/>
        <dbReference type="EC" id="5.1.99.6"/>
    </reaction>
</comment>
<dbReference type="InterPro" id="IPR004443">
    <property type="entry name" value="YjeF_N_dom"/>
</dbReference>
<dbReference type="NCBIfam" id="TIGR00197">
    <property type="entry name" value="yjeF_nterm"/>
    <property type="match status" value="1"/>
</dbReference>